<evidence type="ECO:0000313" key="18">
    <source>
        <dbReference type="EMBL" id="KAK3290262.1"/>
    </source>
</evidence>
<dbReference type="PRINTS" id="PR00385">
    <property type="entry name" value="P450"/>
</dbReference>
<comment type="caution">
    <text evidence="18">The sequence shown here is derived from an EMBL/GenBank/DDBJ whole genome shotgun (WGS) entry which is preliminary data.</text>
</comment>
<dbReference type="PANTHER" id="PTHR24305">
    <property type="entry name" value="CYTOCHROME P450"/>
    <property type="match status" value="1"/>
</dbReference>
<dbReference type="SUPFAM" id="SSF48264">
    <property type="entry name" value="Cytochrome P450"/>
    <property type="match status" value="1"/>
</dbReference>
<dbReference type="Gene3D" id="1.10.630.10">
    <property type="entry name" value="Cytochrome P450"/>
    <property type="match status" value="1"/>
</dbReference>
<dbReference type="Pfam" id="PF00067">
    <property type="entry name" value="p450"/>
    <property type="match status" value="1"/>
</dbReference>
<keyword evidence="9" id="KW-0560">Oxidoreductase</keyword>
<gene>
    <name evidence="18" type="ORF">B0H64DRAFT_413020</name>
</gene>
<keyword evidence="17" id="KW-0472">Membrane</keyword>
<comment type="pathway">
    <text evidence="3">Hormone biosynthesis.</text>
</comment>
<evidence type="ECO:0000256" key="2">
    <source>
        <dbReference type="ARBA" id="ARBA00004167"/>
    </source>
</evidence>
<dbReference type="PANTHER" id="PTHR24305:SF77">
    <property type="entry name" value="CYTOCHROME P450 MONOOXYGENASE"/>
    <property type="match status" value="1"/>
</dbReference>
<comment type="cofactor">
    <cofactor evidence="1 16">
        <name>heme</name>
        <dbReference type="ChEBI" id="CHEBI:30413"/>
    </cofactor>
</comment>
<evidence type="ECO:0000256" key="11">
    <source>
        <dbReference type="ARBA" id="ARBA00023026"/>
    </source>
</evidence>
<sequence>MAVLFREIISGLSFGEWVLTVGGIAIATYVVTSVLAWWRLREFNGPFLASFSYLWVGRASYSGRMCEIWSEAEAKYGAGSPSTVRIGPNELLTSDPDVIRRTSAARSKYTRSDWYKLSTADPYEDSMFNMLNTTEHDKVKAQTAPGYAGKDNPSLESDVDLMLNVMTNKIRTKYAAVGPWDRKPMLDLANMAQYFTLDSISKLAFGEEFGLVEAERDIHGHIEMLNDAAPPIVLICAVPYLRAIFGSSFMLKLAGPSPKDKKGIGRLMATGRAIVGKRFAQPDAKDQQDMLGSFMRHGLSQRKCETEALIQIIAGSDTTATTIRVVMLYLMTTPRAYRTLQAEIDAGIRAGLISSPITGAEAQKMPYLQAVIIETLRLFPPFTGLPFKVIPPGGDTIDGKHVPGGTLIAPNFWMTGRNRAVFGEDAEVFRPERWLEAAEGPDRERRAEMRRVAELAFGYGRWGCAGKMIAFLELNKVFVELLRQFDFQLVNPAKPWKSINYNLFFQSDMWVSVALRETEAEK</sequence>
<reference evidence="18" key="2">
    <citation type="submission" date="2023-06" db="EMBL/GenBank/DDBJ databases">
        <authorList>
            <consortium name="Lawrence Berkeley National Laboratory"/>
            <person name="Haridas S."/>
            <person name="Hensen N."/>
            <person name="Bonometti L."/>
            <person name="Westerberg I."/>
            <person name="Brannstrom I.O."/>
            <person name="Guillou S."/>
            <person name="Cros-Aarteil S."/>
            <person name="Calhoun S."/>
            <person name="Kuo A."/>
            <person name="Mondo S."/>
            <person name="Pangilinan J."/>
            <person name="Riley R."/>
            <person name="Labutti K."/>
            <person name="Andreopoulos B."/>
            <person name="Lipzen A."/>
            <person name="Chen C."/>
            <person name="Yanf M."/>
            <person name="Daum C."/>
            <person name="Ng V."/>
            <person name="Clum A."/>
            <person name="Steindorff A."/>
            <person name="Ohm R."/>
            <person name="Martin F."/>
            <person name="Silar P."/>
            <person name="Natvig D."/>
            <person name="Lalanne C."/>
            <person name="Gautier V."/>
            <person name="Ament-Velasquez S.L."/>
            <person name="Kruys A."/>
            <person name="Hutchinson M.I."/>
            <person name="Powell A.J."/>
            <person name="Barry K."/>
            <person name="Miller A.N."/>
            <person name="Grigoriev I.V."/>
            <person name="Debuchy R."/>
            <person name="Gladieux P."/>
            <person name="Thoren M.H."/>
            <person name="Johannesson H."/>
        </authorList>
    </citation>
    <scope>NUCLEOTIDE SEQUENCE</scope>
    <source>
        <strain evidence="18">CBS 168.71</strain>
    </source>
</reference>
<reference evidence="18" key="1">
    <citation type="journal article" date="2023" name="Mol. Phylogenet. Evol.">
        <title>Genome-scale phylogeny and comparative genomics of the fungal order Sordariales.</title>
        <authorList>
            <person name="Hensen N."/>
            <person name="Bonometti L."/>
            <person name="Westerberg I."/>
            <person name="Brannstrom I.O."/>
            <person name="Guillou S."/>
            <person name="Cros-Aarteil S."/>
            <person name="Calhoun S."/>
            <person name="Haridas S."/>
            <person name="Kuo A."/>
            <person name="Mondo S."/>
            <person name="Pangilinan J."/>
            <person name="Riley R."/>
            <person name="LaButti K."/>
            <person name="Andreopoulos B."/>
            <person name="Lipzen A."/>
            <person name="Chen C."/>
            <person name="Yan M."/>
            <person name="Daum C."/>
            <person name="Ng V."/>
            <person name="Clum A."/>
            <person name="Steindorff A."/>
            <person name="Ohm R.A."/>
            <person name="Martin F."/>
            <person name="Silar P."/>
            <person name="Natvig D.O."/>
            <person name="Lalanne C."/>
            <person name="Gautier V."/>
            <person name="Ament-Velasquez S.L."/>
            <person name="Kruys A."/>
            <person name="Hutchinson M.I."/>
            <person name="Powell A.J."/>
            <person name="Barry K."/>
            <person name="Miller A.N."/>
            <person name="Grigoriev I.V."/>
            <person name="Debuchy R."/>
            <person name="Gladieux P."/>
            <person name="Hiltunen Thoren M."/>
            <person name="Johannesson H."/>
        </authorList>
    </citation>
    <scope>NUCLEOTIDE SEQUENCE</scope>
    <source>
        <strain evidence="18">CBS 168.71</strain>
    </source>
</reference>
<keyword evidence="6 17" id="KW-0812">Transmembrane</keyword>
<keyword evidence="8 17" id="KW-1133">Transmembrane helix</keyword>
<evidence type="ECO:0000256" key="12">
    <source>
        <dbReference type="ARBA" id="ARBA00023033"/>
    </source>
</evidence>
<dbReference type="Proteomes" id="UP001278766">
    <property type="component" value="Unassembled WGS sequence"/>
</dbReference>
<dbReference type="InterPro" id="IPR036396">
    <property type="entry name" value="Cyt_P450_sf"/>
</dbReference>
<dbReference type="InterPro" id="IPR001128">
    <property type="entry name" value="Cyt_P450"/>
</dbReference>
<keyword evidence="10 16" id="KW-0408">Iron</keyword>
<comment type="subcellular location">
    <subcellularLocation>
        <location evidence="2">Membrane</location>
        <topology evidence="2">Single-pass membrane protein</topology>
    </subcellularLocation>
</comment>
<evidence type="ECO:0000256" key="17">
    <source>
        <dbReference type="SAM" id="Phobius"/>
    </source>
</evidence>
<accession>A0AAE0H5I1</accession>
<dbReference type="GO" id="GO:0016705">
    <property type="term" value="F:oxidoreductase activity, acting on paired donors, with incorporation or reduction of molecular oxygen"/>
    <property type="evidence" value="ECO:0007669"/>
    <property type="project" value="InterPro"/>
</dbReference>
<dbReference type="RefSeq" id="XP_062653776.1">
    <property type="nucleotide sequence ID" value="XM_062804957.1"/>
</dbReference>
<evidence type="ECO:0000256" key="7">
    <source>
        <dbReference type="ARBA" id="ARBA00022723"/>
    </source>
</evidence>
<keyword evidence="12" id="KW-0503">Monooxygenase</keyword>
<keyword evidence="5 16" id="KW-0349">Heme</keyword>
<dbReference type="InterPro" id="IPR050121">
    <property type="entry name" value="Cytochrome_P450_monoxygenase"/>
</dbReference>
<evidence type="ECO:0000256" key="9">
    <source>
        <dbReference type="ARBA" id="ARBA00023002"/>
    </source>
</evidence>
<evidence type="ECO:0000256" key="4">
    <source>
        <dbReference type="ARBA" id="ARBA00010617"/>
    </source>
</evidence>
<dbReference type="PRINTS" id="PR00463">
    <property type="entry name" value="EP450I"/>
</dbReference>
<evidence type="ECO:0000256" key="14">
    <source>
        <dbReference type="ARBA" id="ARBA00068222"/>
    </source>
</evidence>
<keyword evidence="11" id="KW-0843">Virulence</keyword>
<keyword evidence="7 16" id="KW-0479">Metal-binding</keyword>
<keyword evidence="19" id="KW-1185">Reference proteome</keyword>
<evidence type="ECO:0000256" key="3">
    <source>
        <dbReference type="ARBA" id="ARBA00004972"/>
    </source>
</evidence>
<dbReference type="AlphaFoldDB" id="A0AAE0H5I1"/>
<dbReference type="GO" id="GO:0016020">
    <property type="term" value="C:membrane"/>
    <property type="evidence" value="ECO:0007669"/>
    <property type="project" value="UniProtKB-SubCell"/>
</dbReference>
<dbReference type="GO" id="GO:0020037">
    <property type="term" value="F:heme binding"/>
    <property type="evidence" value="ECO:0007669"/>
    <property type="project" value="InterPro"/>
</dbReference>
<dbReference type="CDD" id="cd11060">
    <property type="entry name" value="CYP57A1-like"/>
    <property type="match status" value="1"/>
</dbReference>
<evidence type="ECO:0000256" key="1">
    <source>
        <dbReference type="ARBA" id="ARBA00001971"/>
    </source>
</evidence>
<evidence type="ECO:0000313" key="19">
    <source>
        <dbReference type="Proteomes" id="UP001278766"/>
    </source>
</evidence>
<proteinExistence type="inferred from homology"/>
<dbReference type="InterPro" id="IPR002401">
    <property type="entry name" value="Cyt_P450_E_grp-I"/>
</dbReference>
<evidence type="ECO:0000256" key="16">
    <source>
        <dbReference type="PIRSR" id="PIRSR602401-1"/>
    </source>
</evidence>
<dbReference type="GO" id="GO:0005506">
    <property type="term" value="F:iron ion binding"/>
    <property type="evidence" value="ECO:0007669"/>
    <property type="project" value="InterPro"/>
</dbReference>
<evidence type="ECO:0000256" key="8">
    <source>
        <dbReference type="ARBA" id="ARBA00022989"/>
    </source>
</evidence>
<dbReference type="GeneID" id="87841905"/>
<evidence type="ECO:0000256" key="10">
    <source>
        <dbReference type="ARBA" id="ARBA00023004"/>
    </source>
</evidence>
<dbReference type="GO" id="GO:0004497">
    <property type="term" value="F:monooxygenase activity"/>
    <property type="evidence" value="ECO:0007669"/>
    <property type="project" value="UniProtKB-KW"/>
</dbReference>
<comment type="similarity">
    <text evidence="4">Belongs to the cytochrome P450 family.</text>
</comment>
<feature type="binding site" description="axial binding residue" evidence="16">
    <location>
        <position position="464"/>
    </location>
    <ligand>
        <name>heme</name>
        <dbReference type="ChEBI" id="CHEBI:30413"/>
    </ligand>
    <ligandPart>
        <name>Fe</name>
        <dbReference type="ChEBI" id="CHEBI:18248"/>
    </ligandPart>
</feature>
<feature type="transmembrane region" description="Helical" evidence="17">
    <location>
        <begin position="17"/>
        <end position="38"/>
    </location>
</feature>
<dbReference type="FunFam" id="1.10.630.10:FF:000076">
    <property type="entry name" value="Cytochrome P450 monooxygenase"/>
    <property type="match status" value="1"/>
</dbReference>
<evidence type="ECO:0000256" key="5">
    <source>
        <dbReference type="ARBA" id="ARBA00022617"/>
    </source>
</evidence>
<organism evidence="18 19">
    <name type="scientific">Chaetomium fimeti</name>
    <dbReference type="NCBI Taxonomy" id="1854472"/>
    <lineage>
        <taxon>Eukaryota</taxon>
        <taxon>Fungi</taxon>
        <taxon>Dikarya</taxon>
        <taxon>Ascomycota</taxon>
        <taxon>Pezizomycotina</taxon>
        <taxon>Sordariomycetes</taxon>
        <taxon>Sordariomycetidae</taxon>
        <taxon>Sordariales</taxon>
        <taxon>Chaetomiaceae</taxon>
        <taxon>Chaetomium</taxon>
    </lineage>
</organism>
<protein>
    <recommendedName>
        <fullName evidence="14">Cytochrome P450 monooxygenase ABA1</fullName>
    </recommendedName>
    <alternativeName>
        <fullName evidence="15">Abscisic acid biosynthesis protein 1</fullName>
    </alternativeName>
    <alternativeName>
        <fullName evidence="13">Cytochrome P450 monooxygenase aba1</fullName>
    </alternativeName>
</protein>
<dbReference type="EMBL" id="JAUEPN010000014">
    <property type="protein sequence ID" value="KAK3290262.1"/>
    <property type="molecule type" value="Genomic_DNA"/>
</dbReference>
<evidence type="ECO:0000256" key="6">
    <source>
        <dbReference type="ARBA" id="ARBA00022692"/>
    </source>
</evidence>
<name>A0AAE0H5I1_9PEZI</name>
<evidence type="ECO:0000256" key="13">
    <source>
        <dbReference type="ARBA" id="ARBA00067672"/>
    </source>
</evidence>
<evidence type="ECO:0000256" key="15">
    <source>
        <dbReference type="ARBA" id="ARBA00079990"/>
    </source>
</evidence>